<gene>
    <name evidence="6" type="ORF">EDD60_10650</name>
</gene>
<dbReference type="RefSeq" id="WP_066446595.1">
    <property type="nucleotide sequence ID" value="NZ_JANKBF010000004.1"/>
</dbReference>
<keyword evidence="3" id="KW-0804">Transcription</keyword>
<dbReference type="GO" id="GO:0003700">
    <property type="term" value="F:DNA-binding transcription factor activity"/>
    <property type="evidence" value="ECO:0007669"/>
    <property type="project" value="InterPro"/>
</dbReference>
<evidence type="ECO:0000256" key="1">
    <source>
        <dbReference type="ARBA" id="ARBA00023015"/>
    </source>
</evidence>
<dbReference type="CDD" id="cd00592">
    <property type="entry name" value="HTH_MerR-like"/>
    <property type="match status" value="1"/>
</dbReference>
<dbReference type="EMBL" id="SMCQ01000006">
    <property type="protein sequence ID" value="TCW00719.1"/>
    <property type="molecule type" value="Genomic_DNA"/>
</dbReference>
<protein>
    <submittedName>
        <fullName evidence="6">DNA-binding transcriptional MerR regulator</fullName>
    </submittedName>
</protein>
<keyword evidence="2 6" id="KW-0238">DNA-binding</keyword>
<evidence type="ECO:0000256" key="2">
    <source>
        <dbReference type="ARBA" id="ARBA00023125"/>
    </source>
</evidence>
<dbReference type="PROSITE" id="PS50937">
    <property type="entry name" value="HTH_MERR_2"/>
    <property type="match status" value="1"/>
</dbReference>
<proteinExistence type="predicted"/>
<dbReference type="InterPro" id="IPR000551">
    <property type="entry name" value="MerR-type_HTH_dom"/>
</dbReference>
<name>A0A4R3Z467_9FIRM</name>
<feature type="domain" description="HTH merR-type" evidence="5">
    <location>
        <begin position="1"/>
        <end position="68"/>
    </location>
</feature>
<accession>A0A4R3Z467</accession>
<dbReference type="GO" id="GO:0003677">
    <property type="term" value="F:DNA binding"/>
    <property type="evidence" value="ECO:0007669"/>
    <property type="project" value="UniProtKB-KW"/>
</dbReference>
<dbReference type="PANTHER" id="PTHR30204">
    <property type="entry name" value="REDOX-CYCLING DRUG-SENSING TRANSCRIPTIONAL ACTIVATOR SOXR"/>
    <property type="match status" value="1"/>
</dbReference>
<evidence type="ECO:0000256" key="3">
    <source>
        <dbReference type="ARBA" id="ARBA00023163"/>
    </source>
</evidence>
<keyword evidence="4" id="KW-0472">Membrane</keyword>
<evidence type="ECO:0000313" key="6">
    <source>
        <dbReference type="EMBL" id="TCW00719.1"/>
    </source>
</evidence>
<dbReference type="GeneID" id="98915014"/>
<dbReference type="SMART" id="SM00422">
    <property type="entry name" value="HTH_MERR"/>
    <property type="match status" value="1"/>
</dbReference>
<keyword evidence="1" id="KW-0805">Transcription regulation</keyword>
<dbReference type="PANTHER" id="PTHR30204:SF94">
    <property type="entry name" value="HEAVY METAL-DEPENDENT TRANSCRIPTIONAL REGULATOR HI_0293-RELATED"/>
    <property type="match status" value="1"/>
</dbReference>
<dbReference type="InterPro" id="IPR009061">
    <property type="entry name" value="DNA-bd_dom_put_sf"/>
</dbReference>
<feature type="transmembrane region" description="Helical" evidence="4">
    <location>
        <begin position="147"/>
        <end position="165"/>
    </location>
</feature>
<dbReference type="Pfam" id="PF13411">
    <property type="entry name" value="MerR_1"/>
    <property type="match status" value="1"/>
</dbReference>
<keyword evidence="4" id="KW-1133">Transmembrane helix</keyword>
<dbReference type="Proteomes" id="UP000295515">
    <property type="component" value="Unassembled WGS sequence"/>
</dbReference>
<organism evidence="6 7">
    <name type="scientific">Longibaculum muris</name>
    <dbReference type="NCBI Taxonomy" id="1796628"/>
    <lineage>
        <taxon>Bacteria</taxon>
        <taxon>Bacillati</taxon>
        <taxon>Bacillota</taxon>
        <taxon>Erysipelotrichia</taxon>
        <taxon>Erysipelotrichales</taxon>
        <taxon>Coprobacillaceae</taxon>
        <taxon>Longibaculum</taxon>
    </lineage>
</organism>
<keyword evidence="7" id="KW-1185">Reference proteome</keyword>
<reference evidence="6 7" key="1">
    <citation type="submission" date="2019-03" db="EMBL/GenBank/DDBJ databases">
        <title>Genomic Encyclopedia of Type Strains, Phase IV (KMG-IV): sequencing the most valuable type-strain genomes for metagenomic binning, comparative biology and taxonomic classification.</title>
        <authorList>
            <person name="Goeker M."/>
        </authorList>
    </citation>
    <scope>NUCLEOTIDE SEQUENCE [LARGE SCALE GENOMIC DNA]</scope>
    <source>
        <strain evidence="6 7">DSM 29487</strain>
    </source>
</reference>
<sequence length="336" mass="39572">MKTSDLEKLLGLSKHTIRYYEKEGFIQPHRDENGYRDYRDEDVQTLKLVKFLRSLEISIDDVKAILSGDLNFQECLKMNQDYLSQQLESIKEVKQTVDYYQEKNVPLIPALNEFQIQSTKSKLGFQKTTSNVSLGRKLTRSWALRQIIYAMIASLTLGWILATFFFDDLFAKTICIIIIAMIFEVLFIASAFRQTTSLMLDNSMNQSVEFLNDGIRYYQFTGFVHNLKYFIAVLLNKDEKYMSYYRYEDIVSVEIRTVKRYMKIGSPLAYEVFVPDFHFYFKDGKDFYFFWPMILGDDIRMIACILEDKIKNIDDKKNILYAMKNGINLNDYLIGE</sequence>
<dbReference type="SUPFAM" id="SSF46955">
    <property type="entry name" value="Putative DNA-binding domain"/>
    <property type="match status" value="1"/>
</dbReference>
<comment type="caution">
    <text evidence="6">The sequence shown here is derived from an EMBL/GenBank/DDBJ whole genome shotgun (WGS) entry which is preliminary data.</text>
</comment>
<evidence type="ECO:0000259" key="5">
    <source>
        <dbReference type="PROSITE" id="PS50937"/>
    </source>
</evidence>
<dbReference type="InterPro" id="IPR047057">
    <property type="entry name" value="MerR_fam"/>
</dbReference>
<evidence type="ECO:0000256" key="4">
    <source>
        <dbReference type="SAM" id="Phobius"/>
    </source>
</evidence>
<dbReference type="Gene3D" id="1.10.1660.10">
    <property type="match status" value="1"/>
</dbReference>
<keyword evidence="4" id="KW-0812">Transmembrane</keyword>
<dbReference type="AlphaFoldDB" id="A0A4R3Z467"/>
<feature type="transmembrane region" description="Helical" evidence="4">
    <location>
        <begin position="171"/>
        <end position="192"/>
    </location>
</feature>
<evidence type="ECO:0000313" key="7">
    <source>
        <dbReference type="Proteomes" id="UP000295515"/>
    </source>
</evidence>